<keyword evidence="1" id="KW-0472">Membrane</keyword>
<dbReference type="Proteomes" id="UP000221011">
    <property type="component" value="Chromosome"/>
</dbReference>
<gene>
    <name evidence="2" type="ORF">KY5_7959c</name>
</gene>
<keyword evidence="3" id="KW-1185">Reference proteome</keyword>
<evidence type="ECO:0000256" key="1">
    <source>
        <dbReference type="SAM" id="Phobius"/>
    </source>
</evidence>
<evidence type="ECO:0000313" key="3">
    <source>
        <dbReference type="Proteomes" id="UP000221011"/>
    </source>
</evidence>
<dbReference type="RefSeq" id="WP_098246820.1">
    <property type="nucleotide sequence ID" value="NZ_CP022685.1"/>
</dbReference>
<protein>
    <submittedName>
        <fullName evidence="2">Uncharacterized protein</fullName>
    </submittedName>
</protein>
<organism evidence="2 3">
    <name type="scientific">Streptomyces formicae</name>
    <dbReference type="NCBI Taxonomy" id="1616117"/>
    <lineage>
        <taxon>Bacteria</taxon>
        <taxon>Bacillati</taxon>
        <taxon>Actinomycetota</taxon>
        <taxon>Actinomycetes</taxon>
        <taxon>Kitasatosporales</taxon>
        <taxon>Streptomycetaceae</taxon>
        <taxon>Streptomyces</taxon>
    </lineage>
</organism>
<accession>A0A291QN66</accession>
<dbReference type="AlphaFoldDB" id="A0A291QN66"/>
<feature type="transmembrane region" description="Helical" evidence="1">
    <location>
        <begin position="88"/>
        <end position="109"/>
    </location>
</feature>
<evidence type="ECO:0000313" key="2">
    <source>
        <dbReference type="EMBL" id="ATL32977.1"/>
    </source>
</evidence>
<proteinExistence type="predicted"/>
<name>A0A291QN66_9ACTN</name>
<feature type="transmembrane region" description="Helical" evidence="1">
    <location>
        <begin position="62"/>
        <end position="81"/>
    </location>
</feature>
<dbReference type="KEGG" id="sfk:KY5_7959c"/>
<dbReference type="EMBL" id="CP022685">
    <property type="protein sequence ID" value="ATL32977.1"/>
    <property type="molecule type" value="Genomic_DNA"/>
</dbReference>
<reference evidence="2 3" key="1">
    <citation type="submission" date="2017-08" db="EMBL/GenBank/DDBJ databases">
        <title>Complete Genome Sequence of Streptomyces formicae KY5, the formicamycin producer.</title>
        <authorList>
            <person name="Holmes N.A."/>
            <person name="Devine R."/>
            <person name="Qin Z."/>
            <person name="Seipke R.F."/>
            <person name="Wilkinson B."/>
            <person name="Hutchings M.I."/>
        </authorList>
    </citation>
    <scope>NUCLEOTIDE SEQUENCE [LARGE SCALE GENOMIC DNA]</scope>
    <source>
        <strain evidence="2 3">KY5</strain>
    </source>
</reference>
<sequence length="172" mass="18031">MHALAAVMQLLVAVAFLSIPLVRHRFGPAATAAAVAELRRQDVRAEVLGENGIRFDAGGHETAAPVAVAAVMTVTAALNFAGADVAQLLTWIFSSLVILMNAVIVHSNLTAVTSVEAAFRRKGDPELARVEVAPFLAAAENAFPGWVRAQTYVRNTMVFVGSAVALVAVSLV</sequence>
<keyword evidence="1" id="KW-1133">Transmembrane helix</keyword>
<keyword evidence="1" id="KW-0812">Transmembrane</keyword>